<keyword evidence="6" id="KW-0472">Membrane</keyword>
<protein>
    <recommendedName>
        <fullName evidence="7">Potassium channel domain-containing protein</fullName>
    </recommendedName>
</protein>
<evidence type="ECO:0000256" key="2">
    <source>
        <dbReference type="ARBA" id="ARBA00022826"/>
    </source>
</evidence>
<evidence type="ECO:0000256" key="3">
    <source>
        <dbReference type="ARBA" id="ARBA00022882"/>
    </source>
</evidence>
<feature type="domain" description="Potassium channel" evidence="7">
    <location>
        <begin position="94"/>
        <end position="122"/>
    </location>
</feature>
<dbReference type="EMBL" id="JACXVP010000009">
    <property type="protein sequence ID" value="KAG5584716.1"/>
    <property type="molecule type" value="Genomic_DNA"/>
</dbReference>
<keyword evidence="3" id="KW-0406">Ion transport</keyword>
<dbReference type="Pfam" id="PF07885">
    <property type="entry name" value="Ion_trans_2"/>
    <property type="match status" value="1"/>
</dbReference>
<dbReference type="SUPFAM" id="SSF81324">
    <property type="entry name" value="Voltage-gated potassium channels"/>
    <property type="match status" value="1"/>
</dbReference>
<name>A0A9J5XBY0_SOLCO</name>
<proteinExistence type="predicted"/>
<dbReference type="InterPro" id="IPR045319">
    <property type="entry name" value="KAT/AKT"/>
</dbReference>
<keyword evidence="2" id="KW-0631">Potassium channel</keyword>
<evidence type="ECO:0000313" key="8">
    <source>
        <dbReference type="EMBL" id="KAG5584716.1"/>
    </source>
</evidence>
<keyword evidence="6" id="KW-0812">Transmembrane</keyword>
<accession>A0A9J5XBY0</accession>
<keyword evidence="4" id="KW-0630">Potassium</keyword>
<dbReference type="InterPro" id="IPR013099">
    <property type="entry name" value="K_chnl_dom"/>
</dbReference>
<dbReference type="Gene3D" id="1.10.287.70">
    <property type="match status" value="1"/>
</dbReference>
<comment type="caution">
    <text evidence="8">The sequence shown here is derived from an EMBL/GenBank/DDBJ whole genome shotgun (WGS) entry which is preliminary data.</text>
</comment>
<evidence type="ECO:0000256" key="5">
    <source>
        <dbReference type="ARBA" id="ARBA00023303"/>
    </source>
</evidence>
<keyword evidence="9" id="KW-1185">Reference proteome</keyword>
<organism evidence="8 9">
    <name type="scientific">Solanum commersonii</name>
    <name type="common">Commerson's wild potato</name>
    <name type="synonym">Commerson's nightshade</name>
    <dbReference type="NCBI Taxonomy" id="4109"/>
    <lineage>
        <taxon>Eukaryota</taxon>
        <taxon>Viridiplantae</taxon>
        <taxon>Streptophyta</taxon>
        <taxon>Embryophyta</taxon>
        <taxon>Tracheophyta</taxon>
        <taxon>Spermatophyta</taxon>
        <taxon>Magnoliopsida</taxon>
        <taxon>eudicotyledons</taxon>
        <taxon>Gunneridae</taxon>
        <taxon>Pentapetalae</taxon>
        <taxon>asterids</taxon>
        <taxon>lamiids</taxon>
        <taxon>Solanales</taxon>
        <taxon>Solanaceae</taxon>
        <taxon>Solanoideae</taxon>
        <taxon>Solaneae</taxon>
        <taxon>Solanum</taxon>
    </lineage>
</organism>
<evidence type="ECO:0000313" key="9">
    <source>
        <dbReference type="Proteomes" id="UP000824120"/>
    </source>
</evidence>
<keyword evidence="6" id="KW-1133">Transmembrane helix</keyword>
<evidence type="ECO:0000256" key="4">
    <source>
        <dbReference type="ARBA" id="ARBA00022958"/>
    </source>
</evidence>
<dbReference type="Proteomes" id="UP000824120">
    <property type="component" value="Chromosome 9"/>
</dbReference>
<dbReference type="PANTHER" id="PTHR45743:SF43">
    <property type="entry name" value="POTASSIUM CHANNEL"/>
    <property type="match status" value="1"/>
</dbReference>
<dbReference type="GO" id="GO:0005249">
    <property type="term" value="F:voltage-gated potassium channel activity"/>
    <property type="evidence" value="ECO:0007669"/>
    <property type="project" value="InterPro"/>
</dbReference>
<keyword evidence="5" id="KW-0407">Ion channel</keyword>
<dbReference type="AlphaFoldDB" id="A0A9J5XBY0"/>
<keyword evidence="3" id="KW-0813">Transport</keyword>
<keyword evidence="1" id="KW-0633">Potassium transport</keyword>
<evidence type="ECO:0000256" key="1">
    <source>
        <dbReference type="ARBA" id="ARBA00022538"/>
    </source>
</evidence>
<evidence type="ECO:0000256" key="6">
    <source>
        <dbReference type="SAM" id="Phobius"/>
    </source>
</evidence>
<dbReference type="GO" id="GO:0034702">
    <property type="term" value="C:monoatomic ion channel complex"/>
    <property type="evidence" value="ECO:0007669"/>
    <property type="project" value="UniProtKB-KW"/>
</dbReference>
<evidence type="ECO:0000259" key="7">
    <source>
        <dbReference type="Pfam" id="PF07885"/>
    </source>
</evidence>
<dbReference type="OrthoDB" id="1704566at2759"/>
<sequence>MIDDPNIAPHSSIIWILEYVSSLASQKSQCQVCEIGEKQTTSVTLGFEYSSLYVSVTLFAVHSAGCFYNFLAARNKDTTKTCFSLGNLHDRSIWDLYVMSIYWSITTLTTTGYGDLHAVATEEMLFNN</sequence>
<keyword evidence="3" id="KW-0851">Voltage-gated channel</keyword>
<feature type="transmembrane region" description="Helical" evidence="6">
    <location>
        <begin position="52"/>
        <end position="71"/>
    </location>
</feature>
<gene>
    <name evidence="8" type="ORF">H5410_045150</name>
</gene>
<reference evidence="8 9" key="1">
    <citation type="submission" date="2020-09" db="EMBL/GenBank/DDBJ databases">
        <title>De no assembly of potato wild relative species, Solanum commersonii.</title>
        <authorList>
            <person name="Cho K."/>
        </authorList>
    </citation>
    <scope>NUCLEOTIDE SEQUENCE [LARGE SCALE GENOMIC DNA]</scope>
    <source>
        <strain evidence="8">LZ3.2</strain>
        <tissue evidence="8">Leaf</tissue>
    </source>
</reference>
<dbReference type="PANTHER" id="PTHR45743">
    <property type="entry name" value="POTASSIUM CHANNEL AKT1"/>
    <property type="match status" value="1"/>
</dbReference>